<evidence type="ECO:0000256" key="1">
    <source>
        <dbReference type="SAM" id="MobiDB-lite"/>
    </source>
</evidence>
<dbReference type="InterPro" id="IPR011635">
    <property type="entry name" value="CARDB"/>
</dbReference>
<organism evidence="4 5">
    <name type="scientific">Candidatus Brocadia carolinensis</name>
    <dbReference type="NCBI Taxonomy" id="1004156"/>
    <lineage>
        <taxon>Bacteria</taxon>
        <taxon>Pseudomonadati</taxon>
        <taxon>Planctomycetota</taxon>
        <taxon>Candidatus Brocadiia</taxon>
        <taxon>Candidatus Brocadiales</taxon>
        <taxon>Candidatus Brocadiaceae</taxon>
        <taxon>Candidatus Brocadia</taxon>
    </lineage>
</organism>
<dbReference type="Pfam" id="PF07705">
    <property type="entry name" value="CARDB"/>
    <property type="match status" value="1"/>
</dbReference>
<comment type="caution">
    <text evidence="4">The sequence shown here is derived from an EMBL/GenBank/DDBJ whole genome shotgun (WGS) entry which is preliminary data.</text>
</comment>
<reference evidence="4 5" key="1">
    <citation type="journal article" date="2017" name="Water Res.">
        <title>Discovery and metagenomic analysis of an anammox bacterial enrichment related to Candidatus "Brocadia caroliniensis" in a full-scale glycerol-fed nitritation-denitritation separate centrate treatment process.</title>
        <authorList>
            <person name="Park H."/>
            <person name="Brotto A.C."/>
            <person name="van Loosdrecht M.C."/>
            <person name="Chandran K."/>
        </authorList>
    </citation>
    <scope>NUCLEOTIDE SEQUENCE [LARGE SCALE GENOMIC DNA]</scope>
    <source>
        <strain evidence="4">26THWARD</strain>
    </source>
</reference>
<sequence>MKKLFIAMTACFISLLNMKYVHAQHEQKLPPPEASGNLSMPETHKSARPQHNVPPYKFEYAAQFVCGIQKEPENTRLAKGFYLTSIMIHNPNDTDVRLSKNLVLTYPLGEQKMGKVMPLGEDLLRSGEAMEITGEEIQKQLFPDGFPASYIKGMLVVRGMSSLDVSALYETATVNNENRIEALTDIEVKQIVEREIMQKDLPDLIIRDFDANQLSADCYDWPETCVTRVSFTVENTGIKDAGSFTIRVVFDPSQSVVVTQAVVGLEAGASRIFTVKSPPGRNCFDPDCSVCITADSENKVTEADEKNNYLCVTKSEQDEFKRK</sequence>
<protein>
    <recommendedName>
        <fullName evidence="3">CARDB domain-containing protein</fullName>
    </recommendedName>
</protein>
<evidence type="ECO:0000313" key="4">
    <source>
        <dbReference type="EMBL" id="OOP55887.1"/>
    </source>
</evidence>
<dbReference type="EMBL" id="AYTS01000110">
    <property type="protein sequence ID" value="OOP55887.1"/>
    <property type="molecule type" value="Genomic_DNA"/>
</dbReference>
<dbReference type="AlphaFoldDB" id="A0A1V4AS02"/>
<dbReference type="InterPro" id="IPR013783">
    <property type="entry name" value="Ig-like_fold"/>
</dbReference>
<dbReference type="Proteomes" id="UP000189681">
    <property type="component" value="Unassembled WGS sequence"/>
</dbReference>
<keyword evidence="2" id="KW-0732">Signal</keyword>
<gene>
    <name evidence="4" type="ORF">AYP45_12265</name>
</gene>
<feature type="signal peptide" evidence="2">
    <location>
        <begin position="1"/>
        <end position="23"/>
    </location>
</feature>
<dbReference type="Gene3D" id="2.60.40.10">
    <property type="entry name" value="Immunoglobulins"/>
    <property type="match status" value="1"/>
</dbReference>
<feature type="region of interest" description="Disordered" evidence="1">
    <location>
        <begin position="27"/>
        <end position="52"/>
    </location>
</feature>
<evidence type="ECO:0000313" key="5">
    <source>
        <dbReference type="Proteomes" id="UP000189681"/>
    </source>
</evidence>
<feature type="domain" description="CARDB" evidence="3">
    <location>
        <begin position="202"/>
        <end position="310"/>
    </location>
</feature>
<proteinExistence type="predicted"/>
<evidence type="ECO:0000259" key="3">
    <source>
        <dbReference type="Pfam" id="PF07705"/>
    </source>
</evidence>
<feature type="chain" id="PRO_5012415012" description="CARDB domain-containing protein" evidence="2">
    <location>
        <begin position="24"/>
        <end position="323"/>
    </location>
</feature>
<evidence type="ECO:0000256" key="2">
    <source>
        <dbReference type="SAM" id="SignalP"/>
    </source>
</evidence>
<dbReference type="STRING" id="1004156.AYP45_12265"/>
<accession>A0A1V4AS02</accession>
<name>A0A1V4AS02_9BACT</name>